<feature type="domain" description="ELMO" evidence="2">
    <location>
        <begin position="140"/>
        <end position="296"/>
    </location>
</feature>
<feature type="chain" id="PRO_5026994479" evidence="1">
    <location>
        <begin position="20"/>
        <end position="312"/>
    </location>
</feature>
<dbReference type="Pfam" id="PF04727">
    <property type="entry name" value="ELMO_CED12"/>
    <property type="match status" value="1"/>
</dbReference>
<dbReference type="RefSeq" id="XP_015515808.1">
    <property type="nucleotide sequence ID" value="XM_015660322.2"/>
</dbReference>
<dbReference type="GeneID" id="107221361"/>
<dbReference type="FunCoup" id="A0A6J0BPN2">
    <property type="interactions" value="889"/>
</dbReference>
<dbReference type="InterPro" id="IPR006816">
    <property type="entry name" value="ELMO_dom"/>
</dbReference>
<reference evidence="4" key="1">
    <citation type="submission" date="2025-08" db="UniProtKB">
        <authorList>
            <consortium name="RefSeq"/>
        </authorList>
    </citation>
    <scope>IDENTIFICATION</scope>
    <source>
        <tissue evidence="4">Thorax and Abdomen</tissue>
    </source>
</reference>
<dbReference type="OrthoDB" id="67155at2759"/>
<dbReference type="Proteomes" id="UP000829291">
    <property type="component" value="Chromosome 4"/>
</dbReference>
<evidence type="ECO:0000313" key="4">
    <source>
        <dbReference type="RefSeq" id="XP_015515808.1"/>
    </source>
</evidence>
<dbReference type="AlphaFoldDB" id="A0A6J0BPN2"/>
<dbReference type="PANTHER" id="PTHR12771">
    <property type="entry name" value="ENGULFMENT AND CELL MOTILITY"/>
    <property type="match status" value="1"/>
</dbReference>
<dbReference type="PROSITE" id="PS51335">
    <property type="entry name" value="ELMO"/>
    <property type="match status" value="1"/>
</dbReference>
<dbReference type="PANTHER" id="PTHR12771:SF51">
    <property type="entry name" value="LD01482P"/>
    <property type="match status" value="1"/>
</dbReference>
<accession>A0A6J0BPN2</accession>
<sequence length="312" mass="36576">MYHYLWSLLFWYFRPLIKWFLHRTTQMCELQRICYGEPAGARRILAVEESLRNSRNPDIKTLVLYLDGVSDRREITTKSERGILEEAIRTVLVAKKINPVAHPDFAKSFGKCVELIWGYRQLCIHVEELRRTAYDADNAEHELMLLKLWNLLMPHEPLEGRVTKQWQDIGFQGDDPKTDFRGMGILGLENLVYFAQEFPNAAKHVLLHSIHPRYGYAFAIVGINLTSMALRLLRDGSAKTHVYNAVKTLPTVRVFHQFYCYLMYEFDRLWIESKPSNMMEFSTIQEKFENSIRILLNNPKTVFRVNISVDNV</sequence>
<gene>
    <name evidence="4" type="primary">LOC107221361</name>
</gene>
<dbReference type="GO" id="GO:0005096">
    <property type="term" value="F:GTPase activator activity"/>
    <property type="evidence" value="ECO:0007669"/>
    <property type="project" value="TreeGrafter"/>
</dbReference>
<evidence type="ECO:0000259" key="2">
    <source>
        <dbReference type="PROSITE" id="PS51335"/>
    </source>
</evidence>
<name>A0A6J0BPN2_NEOLC</name>
<feature type="signal peptide" evidence="1">
    <location>
        <begin position="1"/>
        <end position="19"/>
    </location>
</feature>
<organism evidence="4">
    <name type="scientific">Neodiprion lecontei</name>
    <name type="common">Redheaded pine sawfly</name>
    <dbReference type="NCBI Taxonomy" id="441921"/>
    <lineage>
        <taxon>Eukaryota</taxon>
        <taxon>Metazoa</taxon>
        <taxon>Ecdysozoa</taxon>
        <taxon>Arthropoda</taxon>
        <taxon>Hexapoda</taxon>
        <taxon>Insecta</taxon>
        <taxon>Pterygota</taxon>
        <taxon>Neoptera</taxon>
        <taxon>Endopterygota</taxon>
        <taxon>Hymenoptera</taxon>
        <taxon>Tenthredinoidea</taxon>
        <taxon>Diprionidae</taxon>
        <taxon>Diprioninae</taxon>
        <taxon>Neodiprion</taxon>
    </lineage>
</organism>
<keyword evidence="1" id="KW-0732">Signal</keyword>
<protein>
    <submittedName>
        <fullName evidence="4">ELMO domain-containing protein 2</fullName>
    </submittedName>
</protein>
<dbReference type="KEGG" id="nlo:107221361"/>
<dbReference type="InParanoid" id="A0A6J0BPN2"/>
<keyword evidence="3" id="KW-1185">Reference proteome</keyword>
<dbReference type="InterPro" id="IPR050868">
    <property type="entry name" value="ELMO_domain-containing"/>
</dbReference>
<proteinExistence type="predicted"/>
<evidence type="ECO:0000313" key="3">
    <source>
        <dbReference type="Proteomes" id="UP000829291"/>
    </source>
</evidence>
<evidence type="ECO:0000256" key="1">
    <source>
        <dbReference type="SAM" id="SignalP"/>
    </source>
</evidence>